<dbReference type="Gene3D" id="1.20.1150.12">
    <property type="entry name" value="Endoplasmic reticulum resident protein 29, C-terminal domain"/>
    <property type="match status" value="1"/>
</dbReference>
<dbReference type="Gene3D" id="3.40.30.10">
    <property type="entry name" value="Glutaredoxin"/>
    <property type="match status" value="2"/>
</dbReference>
<keyword evidence="8" id="KW-0676">Redox-active center</keyword>
<dbReference type="GO" id="GO:0003756">
    <property type="term" value="F:protein disulfide isomerase activity"/>
    <property type="evidence" value="ECO:0007669"/>
    <property type="project" value="UniProtKB-EC"/>
</dbReference>
<dbReference type="InterPro" id="IPR013766">
    <property type="entry name" value="Thioredoxin_domain"/>
</dbReference>
<evidence type="ECO:0000256" key="10">
    <source>
        <dbReference type="SAM" id="SignalP"/>
    </source>
</evidence>
<evidence type="ECO:0000256" key="2">
    <source>
        <dbReference type="ARBA" id="ARBA00006347"/>
    </source>
</evidence>
<dbReference type="CDD" id="cd02998">
    <property type="entry name" value="PDI_a_ERp38"/>
    <property type="match status" value="2"/>
</dbReference>
<dbReference type="InterPro" id="IPR036356">
    <property type="entry name" value="ERp29_C_sf"/>
</dbReference>
<evidence type="ECO:0000256" key="6">
    <source>
        <dbReference type="ARBA" id="ARBA00023157"/>
    </source>
</evidence>
<keyword evidence="6" id="KW-1015">Disulfide bond</keyword>
<protein>
    <recommendedName>
        <fullName evidence="3">protein disulfide-isomerase</fullName>
        <ecNumber evidence="3">5.3.4.1</ecNumber>
    </recommendedName>
</protein>
<evidence type="ECO:0000256" key="1">
    <source>
        <dbReference type="ARBA" id="ARBA00001182"/>
    </source>
</evidence>
<evidence type="ECO:0000313" key="13">
    <source>
        <dbReference type="Proteomes" id="UP000193411"/>
    </source>
</evidence>
<accession>A0A1Y2HWA6</accession>
<evidence type="ECO:0000256" key="4">
    <source>
        <dbReference type="ARBA" id="ARBA00022729"/>
    </source>
</evidence>
<dbReference type="PROSITE" id="PS51352">
    <property type="entry name" value="THIOREDOXIN_2"/>
    <property type="match status" value="2"/>
</dbReference>
<dbReference type="GO" id="GO:0006457">
    <property type="term" value="P:protein folding"/>
    <property type="evidence" value="ECO:0007669"/>
    <property type="project" value="TreeGrafter"/>
</dbReference>
<dbReference type="InterPro" id="IPR005788">
    <property type="entry name" value="PDI_thioredoxin-like_dom"/>
</dbReference>
<dbReference type="InterPro" id="IPR036249">
    <property type="entry name" value="Thioredoxin-like_sf"/>
</dbReference>
<dbReference type="EMBL" id="MCFL01000007">
    <property type="protein sequence ID" value="ORZ38897.1"/>
    <property type="molecule type" value="Genomic_DNA"/>
</dbReference>
<sequence length="391" mass="42541">MHSATAMKHSNMNPLSVIAVLAALIVAVVANVVDLTPDNFDKVVDGSKHVLVEFYAPWCGHCKSLAPTYEELGTAYKHAANQVVIAKVDADAHKELGTRFGVQGFPTLKWFAKGSKTPEDYTGGRSIDDFATFIQSKTSLRAKIHKAPSHVTVLTTATFDKIVMDPSKNVLVEFYAPWCGHCKNLAPIYESLANTFSTEPNVIIANLDATAHPDIATRFGIEGYPTIKYFSAGSKDKKTVDYNGGRTEHDFVSFLNAHAGTQRIAGGGLDASAGVVADLEALVIEFVGADKTKRAEVVEAAKKAAKKAADPKSAELYVKVMQKVIKVGDGYVNKERTRLAKLLEQDQVLQDKKDLFTRRANILKVFADAAAGKLKIKKEAEKDEDDAKEEL</sequence>
<evidence type="ECO:0000259" key="11">
    <source>
        <dbReference type="PROSITE" id="PS51352"/>
    </source>
</evidence>
<dbReference type="NCBIfam" id="TIGR01126">
    <property type="entry name" value="pdi_dom"/>
    <property type="match status" value="2"/>
</dbReference>
<dbReference type="PANTHER" id="PTHR45672">
    <property type="entry name" value="PROTEIN DISULFIDE-ISOMERASE C17H9.14C-RELATED"/>
    <property type="match status" value="1"/>
</dbReference>
<dbReference type="Pfam" id="PF07749">
    <property type="entry name" value="ERp29"/>
    <property type="match status" value="1"/>
</dbReference>
<dbReference type="EC" id="5.3.4.1" evidence="3"/>
<dbReference type="PANTHER" id="PTHR45672:SF11">
    <property type="entry name" value="PROTEIN DISULFIDE-ISOMERASE C17H9.14C"/>
    <property type="match status" value="1"/>
</dbReference>
<feature type="domain" description="Thioredoxin" evidence="11">
    <location>
        <begin position="19"/>
        <end position="139"/>
    </location>
</feature>
<evidence type="ECO:0000256" key="9">
    <source>
        <dbReference type="RuleBase" id="RU004208"/>
    </source>
</evidence>
<dbReference type="GO" id="GO:0005783">
    <property type="term" value="C:endoplasmic reticulum"/>
    <property type="evidence" value="ECO:0007669"/>
    <property type="project" value="InterPro"/>
</dbReference>
<keyword evidence="5" id="KW-0677">Repeat</keyword>
<dbReference type="SUPFAM" id="SSF52833">
    <property type="entry name" value="Thioredoxin-like"/>
    <property type="match status" value="2"/>
</dbReference>
<dbReference type="Pfam" id="PF00085">
    <property type="entry name" value="Thioredoxin"/>
    <property type="match status" value="2"/>
</dbReference>
<dbReference type="PROSITE" id="PS00194">
    <property type="entry name" value="THIOREDOXIN_1"/>
    <property type="match status" value="2"/>
</dbReference>
<evidence type="ECO:0000256" key="7">
    <source>
        <dbReference type="ARBA" id="ARBA00023235"/>
    </source>
</evidence>
<comment type="caution">
    <text evidence="12">The sequence shown here is derived from an EMBL/GenBank/DDBJ whole genome shotgun (WGS) entry which is preliminary data.</text>
</comment>
<comment type="similarity">
    <text evidence="2 9">Belongs to the protein disulfide isomerase family.</text>
</comment>
<reference evidence="12 13" key="1">
    <citation type="submission" date="2016-07" db="EMBL/GenBank/DDBJ databases">
        <title>Pervasive Adenine N6-methylation of Active Genes in Fungi.</title>
        <authorList>
            <consortium name="DOE Joint Genome Institute"/>
            <person name="Mondo S.J."/>
            <person name="Dannebaum R.O."/>
            <person name="Kuo R.C."/>
            <person name="Labutti K."/>
            <person name="Haridas S."/>
            <person name="Kuo A."/>
            <person name="Salamov A."/>
            <person name="Ahrendt S.R."/>
            <person name="Lipzen A."/>
            <person name="Sullivan W."/>
            <person name="Andreopoulos W.B."/>
            <person name="Clum A."/>
            <person name="Lindquist E."/>
            <person name="Daum C."/>
            <person name="Ramamoorthy G.K."/>
            <person name="Gryganskyi A."/>
            <person name="Culley D."/>
            <person name="Magnuson J.K."/>
            <person name="James T.Y."/>
            <person name="O'Malley M.A."/>
            <person name="Stajich J.E."/>
            <person name="Spatafora J.W."/>
            <person name="Visel A."/>
            <person name="Grigoriev I.V."/>
        </authorList>
    </citation>
    <scope>NUCLEOTIDE SEQUENCE [LARGE SCALE GENOMIC DNA]</scope>
    <source>
        <strain evidence="12 13">PL171</strain>
    </source>
</reference>
<organism evidence="12 13">
    <name type="scientific">Catenaria anguillulae PL171</name>
    <dbReference type="NCBI Taxonomy" id="765915"/>
    <lineage>
        <taxon>Eukaryota</taxon>
        <taxon>Fungi</taxon>
        <taxon>Fungi incertae sedis</taxon>
        <taxon>Blastocladiomycota</taxon>
        <taxon>Blastocladiomycetes</taxon>
        <taxon>Blastocladiales</taxon>
        <taxon>Catenariaceae</taxon>
        <taxon>Catenaria</taxon>
    </lineage>
</organism>
<evidence type="ECO:0000313" key="12">
    <source>
        <dbReference type="EMBL" id="ORZ38897.1"/>
    </source>
</evidence>
<dbReference type="InterPro" id="IPR017937">
    <property type="entry name" value="Thioredoxin_CS"/>
</dbReference>
<feature type="domain" description="Thioredoxin" evidence="11">
    <location>
        <begin position="141"/>
        <end position="260"/>
    </location>
</feature>
<dbReference type="SUPFAM" id="SSF47933">
    <property type="entry name" value="ERP29 C domain-like"/>
    <property type="match status" value="1"/>
</dbReference>
<dbReference type="InterPro" id="IPR011679">
    <property type="entry name" value="ERp29_C"/>
</dbReference>
<feature type="signal peptide" evidence="10">
    <location>
        <begin position="1"/>
        <end position="30"/>
    </location>
</feature>
<gene>
    <name evidence="12" type="ORF">BCR44DRAFT_1412415</name>
</gene>
<keyword evidence="13" id="KW-1185">Reference proteome</keyword>
<dbReference type="PRINTS" id="PR00421">
    <property type="entry name" value="THIOREDOXIN"/>
</dbReference>
<evidence type="ECO:0000256" key="3">
    <source>
        <dbReference type="ARBA" id="ARBA00012723"/>
    </source>
</evidence>
<dbReference type="AlphaFoldDB" id="A0A1Y2HWA6"/>
<keyword evidence="4 10" id="KW-0732">Signal</keyword>
<keyword evidence="7" id="KW-0413">Isomerase</keyword>
<proteinExistence type="inferred from homology"/>
<dbReference type="Proteomes" id="UP000193411">
    <property type="component" value="Unassembled WGS sequence"/>
</dbReference>
<dbReference type="FunFam" id="3.40.30.10:FF:000032">
    <property type="entry name" value="Protein disulfide-isomerase A6 homolog"/>
    <property type="match status" value="2"/>
</dbReference>
<dbReference type="InterPro" id="IPR051063">
    <property type="entry name" value="PDI"/>
</dbReference>
<name>A0A1Y2HWA6_9FUNG</name>
<evidence type="ECO:0000256" key="8">
    <source>
        <dbReference type="ARBA" id="ARBA00023284"/>
    </source>
</evidence>
<dbReference type="OrthoDB" id="10264505at2759"/>
<feature type="chain" id="PRO_5013164054" description="protein disulfide-isomerase" evidence="10">
    <location>
        <begin position="31"/>
        <end position="391"/>
    </location>
</feature>
<evidence type="ECO:0000256" key="5">
    <source>
        <dbReference type="ARBA" id="ARBA00022737"/>
    </source>
</evidence>
<dbReference type="STRING" id="765915.A0A1Y2HWA6"/>
<comment type="catalytic activity">
    <reaction evidence="1">
        <text>Catalyzes the rearrangement of -S-S- bonds in proteins.</text>
        <dbReference type="EC" id="5.3.4.1"/>
    </reaction>
</comment>